<evidence type="ECO:0000256" key="7">
    <source>
        <dbReference type="ARBA" id="ARBA00056181"/>
    </source>
</evidence>
<dbReference type="GO" id="GO:0045936">
    <property type="term" value="P:negative regulation of phosphate metabolic process"/>
    <property type="evidence" value="ECO:0007669"/>
    <property type="project" value="InterPro"/>
</dbReference>
<evidence type="ECO:0000256" key="8">
    <source>
        <dbReference type="PIRNR" id="PIRNR003107"/>
    </source>
</evidence>
<evidence type="ECO:0000256" key="5">
    <source>
        <dbReference type="ARBA" id="ARBA00022490"/>
    </source>
</evidence>
<dbReference type="AlphaFoldDB" id="A0A1M3L1P7"/>
<sequence>MNKTFEEDLDKLRTRLIRMGSLVEEQAEFSFRALNEGNAELAKIVAERDDKVDKLDLKIDKQCQRIFALNQPVASDLRLLLAAVKINNELERIGDMAHNIATMVIRVPATVPLASGIGFDRICAATYRMLKSSLDAFINNDPELAAHILPTDTTVDNLYEALQRDLVDMMKNDPANIEAGAHLLVTLYDIERMADHATNIAENVIFLAQAKLVRHRSINAEGIDLLSAHDDAEPSGEGD</sequence>
<evidence type="ECO:0000256" key="2">
    <source>
        <dbReference type="ARBA" id="ARBA00008107"/>
    </source>
</evidence>
<organism evidence="10 11">
    <name type="scientific">Candidatus Kapaibacterium thiocyanatum</name>
    <dbReference type="NCBI Taxonomy" id="1895771"/>
    <lineage>
        <taxon>Bacteria</taxon>
        <taxon>Pseudomonadati</taxon>
        <taxon>Candidatus Kapaibacteriota</taxon>
        <taxon>Candidatus Kapaibacteriia</taxon>
        <taxon>Candidatus Kapaibacteriales</taxon>
        <taxon>Candidatus Kapaibacteriaceae</taxon>
        <taxon>Candidatus Kapaibacterium</taxon>
    </lineage>
</organism>
<comment type="subcellular location">
    <subcellularLocation>
        <location evidence="1 8">Cytoplasm</location>
    </subcellularLocation>
</comment>
<dbReference type="GO" id="GO:0006817">
    <property type="term" value="P:phosphate ion transport"/>
    <property type="evidence" value="ECO:0007669"/>
    <property type="project" value="UniProtKB-KW"/>
</dbReference>
<keyword evidence="6 8" id="KW-0592">Phosphate transport</keyword>
<feature type="domain" description="PhoU" evidence="9">
    <location>
        <begin position="121"/>
        <end position="204"/>
    </location>
</feature>
<gene>
    <name evidence="10" type="ORF">BGO89_05440</name>
</gene>
<dbReference type="SUPFAM" id="SSF109755">
    <property type="entry name" value="PhoU-like"/>
    <property type="match status" value="1"/>
</dbReference>
<evidence type="ECO:0000256" key="6">
    <source>
        <dbReference type="ARBA" id="ARBA00022592"/>
    </source>
</evidence>
<evidence type="ECO:0000259" key="9">
    <source>
        <dbReference type="Pfam" id="PF01895"/>
    </source>
</evidence>
<protein>
    <recommendedName>
        <fullName evidence="8">Phosphate-specific transport system accessory protein PhoU</fullName>
    </recommendedName>
</protein>
<dbReference type="PIRSF" id="PIRSF003107">
    <property type="entry name" value="PhoU"/>
    <property type="match status" value="1"/>
</dbReference>
<name>A0A1M3L1P7_9BACT</name>
<dbReference type="GO" id="GO:0030643">
    <property type="term" value="P:intracellular phosphate ion homeostasis"/>
    <property type="evidence" value="ECO:0007669"/>
    <property type="project" value="InterPro"/>
</dbReference>
<dbReference type="InterPro" id="IPR038078">
    <property type="entry name" value="PhoU-like_sf"/>
</dbReference>
<evidence type="ECO:0000256" key="3">
    <source>
        <dbReference type="ARBA" id="ARBA00011738"/>
    </source>
</evidence>
<evidence type="ECO:0000313" key="10">
    <source>
        <dbReference type="EMBL" id="OJX58748.1"/>
    </source>
</evidence>
<dbReference type="PANTHER" id="PTHR42930">
    <property type="entry name" value="PHOSPHATE-SPECIFIC TRANSPORT SYSTEM ACCESSORY PROTEIN PHOU"/>
    <property type="match status" value="1"/>
</dbReference>
<keyword evidence="5 8" id="KW-0963">Cytoplasm</keyword>
<feature type="domain" description="PhoU" evidence="9">
    <location>
        <begin position="16"/>
        <end position="103"/>
    </location>
</feature>
<dbReference type="NCBIfam" id="TIGR02135">
    <property type="entry name" value="phoU_full"/>
    <property type="match status" value="1"/>
</dbReference>
<dbReference type="Proteomes" id="UP000184233">
    <property type="component" value="Unassembled WGS sequence"/>
</dbReference>
<dbReference type="InterPro" id="IPR028366">
    <property type="entry name" value="PhoU"/>
</dbReference>
<evidence type="ECO:0000256" key="4">
    <source>
        <dbReference type="ARBA" id="ARBA00022448"/>
    </source>
</evidence>
<keyword evidence="4 8" id="KW-0813">Transport</keyword>
<dbReference type="STRING" id="1895771.BGO89_05440"/>
<dbReference type="InterPro" id="IPR026022">
    <property type="entry name" value="PhoU_dom"/>
</dbReference>
<comment type="similarity">
    <text evidence="2 8">Belongs to the PhoU family.</text>
</comment>
<evidence type="ECO:0000256" key="1">
    <source>
        <dbReference type="ARBA" id="ARBA00004496"/>
    </source>
</evidence>
<reference evidence="10 11" key="1">
    <citation type="submission" date="2016-09" db="EMBL/GenBank/DDBJ databases">
        <title>Genome-resolved meta-omics ties microbial dynamics to process performance in biotechnology for thiocyanate degradation.</title>
        <authorList>
            <person name="Kantor R.S."/>
            <person name="Huddy R.J."/>
            <person name="Iyer R."/>
            <person name="Thomas B.C."/>
            <person name="Brown C.T."/>
            <person name="Anantharaman K."/>
            <person name="Tringe S."/>
            <person name="Hettich R.L."/>
            <person name="Harrison S.T."/>
            <person name="Banfield J.F."/>
        </authorList>
    </citation>
    <scope>NUCLEOTIDE SEQUENCE [LARGE SCALE GENOMIC DNA]</scope>
    <source>
        <strain evidence="10">59-99</strain>
    </source>
</reference>
<comment type="caution">
    <text evidence="10">The sequence shown here is derived from an EMBL/GenBank/DDBJ whole genome shotgun (WGS) entry which is preliminary data.</text>
</comment>
<evidence type="ECO:0000313" key="11">
    <source>
        <dbReference type="Proteomes" id="UP000184233"/>
    </source>
</evidence>
<dbReference type="Pfam" id="PF01895">
    <property type="entry name" value="PhoU"/>
    <property type="match status" value="2"/>
</dbReference>
<comment type="function">
    <text evidence="7 8">Plays a role in the regulation of phosphate uptake.</text>
</comment>
<dbReference type="EMBL" id="MKVH01000015">
    <property type="protein sequence ID" value="OJX58748.1"/>
    <property type="molecule type" value="Genomic_DNA"/>
</dbReference>
<comment type="subunit">
    <text evidence="3 8">Homodimer.</text>
</comment>
<proteinExistence type="inferred from homology"/>
<dbReference type="Gene3D" id="1.20.58.220">
    <property type="entry name" value="Phosphate transport system protein phou homolog 2, domain 2"/>
    <property type="match status" value="1"/>
</dbReference>
<dbReference type="FunFam" id="1.20.58.220:FF:000004">
    <property type="entry name" value="Phosphate-specific transport system accessory protein PhoU"/>
    <property type="match status" value="1"/>
</dbReference>
<dbReference type="PANTHER" id="PTHR42930:SF3">
    <property type="entry name" value="PHOSPHATE-SPECIFIC TRANSPORT SYSTEM ACCESSORY PROTEIN PHOU"/>
    <property type="match status" value="1"/>
</dbReference>
<accession>A0A1M3L1P7</accession>
<dbReference type="GO" id="GO:0005737">
    <property type="term" value="C:cytoplasm"/>
    <property type="evidence" value="ECO:0007669"/>
    <property type="project" value="UniProtKB-SubCell"/>
</dbReference>